<dbReference type="PANTHER" id="PTHR31325">
    <property type="entry name" value="OS01G0798800 PROTEIN-RELATED"/>
    <property type="match status" value="1"/>
</dbReference>
<feature type="transmembrane region" description="Helical" evidence="2">
    <location>
        <begin position="140"/>
        <end position="158"/>
    </location>
</feature>
<evidence type="ECO:0000256" key="2">
    <source>
        <dbReference type="SAM" id="Phobius"/>
    </source>
</evidence>
<evidence type="ECO:0000259" key="3">
    <source>
        <dbReference type="Pfam" id="PF13968"/>
    </source>
</evidence>
<protein>
    <recommendedName>
        <fullName evidence="3">DUF4220 domain-containing protein</fullName>
    </recommendedName>
</protein>
<keyword evidence="2" id="KW-0812">Transmembrane</keyword>
<evidence type="ECO:0000256" key="1">
    <source>
        <dbReference type="SAM" id="MobiDB-lite"/>
    </source>
</evidence>
<accession>A0ABY9BZL0</accession>
<reference evidence="4 5" key="1">
    <citation type="journal article" date="2023" name="Hortic Res">
        <title>The complete reference genome for grapevine (Vitis vinifera L.) genetics and breeding.</title>
        <authorList>
            <person name="Shi X."/>
            <person name="Cao S."/>
            <person name="Wang X."/>
            <person name="Huang S."/>
            <person name="Wang Y."/>
            <person name="Liu Z."/>
            <person name="Liu W."/>
            <person name="Leng X."/>
            <person name="Peng Y."/>
            <person name="Wang N."/>
            <person name="Wang Y."/>
            <person name="Ma Z."/>
            <person name="Xu X."/>
            <person name="Zhang F."/>
            <person name="Xue H."/>
            <person name="Zhong H."/>
            <person name="Wang Y."/>
            <person name="Zhang K."/>
            <person name="Velt A."/>
            <person name="Avia K."/>
            <person name="Holtgrawe D."/>
            <person name="Grimplet J."/>
            <person name="Matus J.T."/>
            <person name="Ware D."/>
            <person name="Wu X."/>
            <person name="Wang H."/>
            <person name="Liu C."/>
            <person name="Fang Y."/>
            <person name="Rustenholz C."/>
            <person name="Cheng Z."/>
            <person name="Xiao H."/>
            <person name="Zhou Y."/>
        </authorList>
    </citation>
    <scope>NUCLEOTIDE SEQUENCE [LARGE SCALE GENOMIC DNA]</scope>
    <source>
        <strain evidence="5">cv. Pinot noir / PN40024</strain>
        <tissue evidence="4">Leaf</tissue>
    </source>
</reference>
<keyword evidence="2" id="KW-1133">Transmembrane helix</keyword>
<dbReference type="Pfam" id="PF13968">
    <property type="entry name" value="DUF4220"/>
    <property type="match status" value="1"/>
</dbReference>
<dbReference type="InterPro" id="IPR025315">
    <property type="entry name" value="DUF4220"/>
</dbReference>
<dbReference type="EMBL" id="CP126652">
    <property type="protein sequence ID" value="WJZ88147.1"/>
    <property type="molecule type" value="Genomic_DNA"/>
</dbReference>
<feature type="transmembrane region" description="Helical" evidence="2">
    <location>
        <begin position="52"/>
        <end position="73"/>
    </location>
</feature>
<sequence length="227" mass="25749">MNKRTASKLQSVTEFWNEWQLILFVSSSLFLQIMLGVLGSRRKYTSRNWLRYILWLAYSLAYRIAAVSIAIISNDLGYCDNPSQQIRAFWAPFLLLHLGGPDTITAYSSEDNALRARYFLGLFTHFVGADYIFLGSWKATPLNILAILMFKAGLIKYLDRTFYLMSRSNARFTKFVIRWLRDKGDKGDGGDDGGSHDDGGGSDEEPGDAAFMAGYYFKKAEGCYKDN</sequence>
<proteinExistence type="predicted"/>
<evidence type="ECO:0000313" key="4">
    <source>
        <dbReference type="EMBL" id="WJZ88147.1"/>
    </source>
</evidence>
<feature type="domain" description="DUF4220" evidence="3">
    <location>
        <begin position="55"/>
        <end position="178"/>
    </location>
</feature>
<organism evidence="4 5">
    <name type="scientific">Vitis vinifera</name>
    <name type="common">Grape</name>
    <dbReference type="NCBI Taxonomy" id="29760"/>
    <lineage>
        <taxon>Eukaryota</taxon>
        <taxon>Viridiplantae</taxon>
        <taxon>Streptophyta</taxon>
        <taxon>Embryophyta</taxon>
        <taxon>Tracheophyta</taxon>
        <taxon>Spermatophyta</taxon>
        <taxon>Magnoliopsida</taxon>
        <taxon>eudicotyledons</taxon>
        <taxon>Gunneridae</taxon>
        <taxon>Pentapetalae</taxon>
        <taxon>rosids</taxon>
        <taxon>Vitales</taxon>
        <taxon>Vitaceae</taxon>
        <taxon>Viteae</taxon>
        <taxon>Vitis</taxon>
    </lineage>
</organism>
<evidence type="ECO:0000313" key="5">
    <source>
        <dbReference type="Proteomes" id="UP001227230"/>
    </source>
</evidence>
<gene>
    <name evidence="4" type="ORF">VitviT2T_007476</name>
</gene>
<keyword evidence="5" id="KW-1185">Reference proteome</keyword>
<feature type="compositionally biased region" description="Basic and acidic residues" evidence="1">
    <location>
        <begin position="185"/>
        <end position="199"/>
    </location>
</feature>
<feature type="transmembrane region" description="Helical" evidence="2">
    <location>
        <begin position="20"/>
        <end position="40"/>
    </location>
</feature>
<feature type="region of interest" description="Disordered" evidence="1">
    <location>
        <begin position="185"/>
        <end position="207"/>
    </location>
</feature>
<keyword evidence="2" id="KW-0472">Membrane</keyword>
<dbReference type="Proteomes" id="UP001227230">
    <property type="component" value="Chromosome 5"/>
</dbReference>
<name>A0ABY9BZL0_VITVI</name>